<evidence type="ECO:0000313" key="1">
    <source>
        <dbReference type="EMBL" id="VFK11454.1"/>
    </source>
</evidence>
<sequence>MRFSRIYILFCLHGFNSSHKKFFMKSPKTIIIALALSVMVVMPALASDITRSPAAPVQFTEADIQSLFEQDAGAVPSFSLVELTDGDAQALFEEGAEPMELAMLSPEEMEATEGAVIPLIYGGIIAARYAYMAFRVSGFVVGAYRVIGPAYRGGRLLQVMARNVPKFRLDNHVNPYATKLHMHFGNMKLHRNWYSPWKGR</sequence>
<gene>
    <name evidence="1" type="ORF">BECKLPF1236A_GA0070988_100554</name>
    <name evidence="2" type="ORF">BECKLPF1236C_GA0070990_1001421</name>
</gene>
<proteinExistence type="predicted"/>
<dbReference type="EMBL" id="CAADFM010000055">
    <property type="protein sequence ID" value="VFK11454.1"/>
    <property type="molecule type" value="Genomic_DNA"/>
</dbReference>
<protein>
    <submittedName>
        <fullName evidence="2">Uncharacterized protein</fullName>
    </submittedName>
</protein>
<dbReference type="AlphaFoldDB" id="A0A450X5L0"/>
<evidence type="ECO:0000313" key="2">
    <source>
        <dbReference type="EMBL" id="VFK24558.1"/>
    </source>
</evidence>
<organism evidence="2">
    <name type="scientific">Candidatus Kentrum sp. LPFa</name>
    <dbReference type="NCBI Taxonomy" id="2126335"/>
    <lineage>
        <taxon>Bacteria</taxon>
        <taxon>Pseudomonadati</taxon>
        <taxon>Pseudomonadota</taxon>
        <taxon>Gammaproteobacteria</taxon>
        <taxon>Candidatus Kentrum</taxon>
    </lineage>
</organism>
<dbReference type="EMBL" id="CAADFP010000014">
    <property type="protein sequence ID" value="VFK24558.1"/>
    <property type="molecule type" value="Genomic_DNA"/>
</dbReference>
<name>A0A450X5L0_9GAMM</name>
<accession>A0A450X5L0</accession>
<reference evidence="2" key="1">
    <citation type="submission" date="2019-02" db="EMBL/GenBank/DDBJ databases">
        <authorList>
            <person name="Gruber-Vodicka R. H."/>
            <person name="Seah K. B. B."/>
        </authorList>
    </citation>
    <scope>NUCLEOTIDE SEQUENCE</scope>
    <source>
        <strain evidence="1">BECK_S312</strain>
        <strain evidence="2">BECK_S426</strain>
    </source>
</reference>